<dbReference type="Proteomes" id="UP001597476">
    <property type="component" value="Unassembled WGS sequence"/>
</dbReference>
<evidence type="ECO:0000256" key="1">
    <source>
        <dbReference type="SAM" id="Coils"/>
    </source>
</evidence>
<gene>
    <name evidence="2" type="ORF">ACFSR8_11375</name>
</gene>
<evidence type="ECO:0000313" key="3">
    <source>
        <dbReference type="Proteomes" id="UP001597476"/>
    </source>
</evidence>
<comment type="caution">
    <text evidence="2">The sequence shown here is derived from an EMBL/GenBank/DDBJ whole genome shotgun (WGS) entry which is preliminary data.</text>
</comment>
<reference evidence="3" key="1">
    <citation type="journal article" date="2019" name="Int. J. Syst. Evol. Microbiol.">
        <title>The Global Catalogue of Microorganisms (GCM) 10K type strain sequencing project: providing services to taxonomists for standard genome sequencing and annotation.</title>
        <authorList>
            <consortium name="The Broad Institute Genomics Platform"/>
            <consortium name="The Broad Institute Genome Sequencing Center for Infectious Disease"/>
            <person name="Wu L."/>
            <person name="Ma J."/>
        </authorList>
    </citation>
    <scope>NUCLEOTIDE SEQUENCE [LARGE SCALE GENOMIC DNA]</scope>
    <source>
        <strain evidence="3">KCTC 42398</strain>
    </source>
</reference>
<protein>
    <submittedName>
        <fullName evidence="2">SH3 domain-containing protein</fullName>
    </submittedName>
</protein>
<feature type="coiled-coil region" evidence="1">
    <location>
        <begin position="168"/>
        <end position="195"/>
    </location>
</feature>
<organism evidence="2 3">
    <name type="scientific">Hyunsoonleella rubra</name>
    <dbReference type="NCBI Taxonomy" id="1737062"/>
    <lineage>
        <taxon>Bacteria</taxon>
        <taxon>Pseudomonadati</taxon>
        <taxon>Bacteroidota</taxon>
        <taxon>Flavobacteriia</taxon>
        <taxon>Flavobacteriales</taxon>
        <taxon>Flavobacteriaceae</taxon>
    </lineage>
</organism>
<keyword evidence="3" id="KW-1185">Reference proteome</keyword>
<dbReference type="EMBL" id="JBHULY010000025">
    <property type="protein sequence ID" value="MFD2726815.1"/>
    <property type="molecule type" value="Genomic_DNA"/>
</dbReference>
<name>A0ABW5TE93_9FLAO</name>
<accession>A0ABW5TE93</accession>
<proteinExistence type="predicted"/>
<evidence type="ECO:0000313" key="2">
    <source>
        <dbReference type="EMBL" id="MFD2726815.1"/>
    </source>
</evidence>
<keyword evidence="1" id="KW-0175">Coiled coil</keyword>
<dbReference type="RefSeq" id="WP_380292111.1">
    <property type="nucleotide sequence ID" value="NZ_JBHULY010000025.1"/>
</dbReference>
<sequence length="266" mass="31730">MIKNLSIILLIFFKTPAINSQTLDNLNDSISHFKFQQKRIQNEIILKQDSLKFLNAKIKILEEKKLLKKFKNDDNELTIFSTLKREGKLREESSPLSQIITRLQKNDTIKLTDYRDGYWLINKGPYFGYISEMYINESSDLEVFKRKLIEENKKIDSIIELKKKEKFELEYSKKLVIKEKEAEKLKKERLIYENKIISQYGNETGKKLLDGYYWIGMTEKMARISLGEPDRINKTVGSWGVHEQWIYHELYLYFENGKLRSYQNSR</sequence>